<dbReference type="CDD" id="cd01670">
    <property type="entry name" value="Death"/>
    <property type="match status" value="2"/>
</dbReference>
<dbReference type="InterPro" id="IPR016729">
    <property type="entry name" value="FADD"/>
</dbReference>
<protein>
    <recommendedName>
        <fullName evidence="3">Death domain-containing protein</fullName>
    </recommendedName>
</protein>
<keyword evidence="2" id="KW-0472">Membrane</keyword>
<feature type="region of interest" description="Disordered" evidence="1">
    <location>
        <begin position="60"/>
        <end position="82"/>
    </location>
</feature>
<keyword evidence="5" id="KW-1185">Reference proteome</keyword>
<organism evidence="4 5">
    <name type="scientific">Patiria miniata</name>
    <name type="common">Bat star</name>
    <name type="synonym">Asterina miniata</name>
    <dbReference type="NCBI Taxonomy" id="46514"/>
    <lineage>
        <taxon>Eukaryota</taxon>
        <taxon>Metazoa</taxon>
        <taxon>Echinodermata</taxon>
        <taxon>Eleutherozoa</taxon>
        <taxon>Asterozoa</taxon>
        <taxon>Asteroidea</taxon>
        <taxon>Valvatacea</taxon>
        <taxon>Valvatida</taxon>
        <taxon>Asterinidae</taxon>
        <taxon>Patiria</taxon>
    </lineage>
</organism>
<dbReference type="OrthoDB" id="10590196at2759"/>
<keyword evidence="2" id="KW-0812">Transmembrane</keyword>
<dbReference type="OMA" id="WDECEAI"/>
<sequence>MNVRMMRELNVTLDWLNLRIHEPTDTNIFQKGKKAIDRVLRFLTKCGVKIVSIYRTFTTSSKGSESTDDKASRSSEGSGSTDVKASRFSSILKIIKEACTGLESGLIFVIDDEVCIWDIQELWEQRQNRELTPKEFLEMVYEEATKELTKNGLQTAEQFAGKVAGQIAGTYLTKQTGVGNIIAGMLGGFVDGFVGERVEFNSNECRPPRETVAMASRYIDQGMISSRFTDVMSFGYFIRLDTVDNYFFIRGRREGRRVLNDKFLGSIADALDEEWPLLAIELGFDWDECEAIIEAYKGQVKEQAEYMLAAWRQRPDASHLNDLKVALKMIRRCDVLKKIGLEVLDEECLGNLAKSLGRTWTRLAIFLGFDEEDSRRTGNGLNMLKTWKEHYYGNDIVDDLTGALKQIGRYDLLHELGAEDLDTEILNKIGTSLGASWQKLACYLGFDCEDLRDIKAMAGLSSPADQARLMLRIWRDNFEGDNPVQYLATALTLAGHESITQSFEPISPVPAPSPKKSGNVQKCKMVINKALSGLKKGAKMVGRACGILKTSIKDSASTDDSASLVDTLDTIGDVCQGVNTGLILVIDGVSCVWDIAELWQQRKQGNISLKDFLTEACMASSQALVKAGCAVGLGFAGKAIGASIGSVAGSFIAPVIGTWVGGYIGAIVGGAVGLGMGWVVGKLIGKMVNSAIKYDDKVVTKVSALRPGDQIILPGTWQLPKRHAIVLDVFDAKEQIGVICHRSGVVVEEIVPFSPINRIEYDSKECRSSVEVVKRARSKIGEELPQKANDGSEFAQWCKLDCVVCMDP</sequence>
<feature type="transmembrane region" description="Helical" evidence="2">
    <location>
        <begin position="659"/>
        <end position="680"/>
    </location>
</feature>
<dbReference type="PANTHER" id="PTHR15077">
    <property type="entry name" value="FAS-ASSOCIATING DEATH DOMAIN-CONTAINING PROTEIN FADD"/>
    <property type="match status" value="1"/>
</dbReference>
<dbReference type="SUPFAM" id="SSF47986">
    <property type="entry name" value="DEATH domain"/>
    <property type="match status" value="3"/>
</dbReference>
<reference evidence="4" key="1">
    <citation type="submission" date="2022-11" db="UniProtKB">
        <authorList>
            <consortium name="EnsemblMetazoa"/>
        </authorList>
    </citation>
    <scope>IDENTIFICATION</scope>
</reference>
<evidence type="ECO:0000256" key="2">
    <source>
        <dbReference type="SAM" id="Phobius"/>
    </source>
</evidence>
<keyword evidence="2" id="KW-1133">Transmembrane helix</keyword>
<dbReference type="RefSeq" id="XP_038073102.1">
    <property type="nucleotide sequence ID" value="XM_038217174.1"/>
</dbReference>
<evidence type="ECO:0000256" key="1">
    <source>
        <dbReference type="SAM" id="MobiDB-lite"/>
    </source>
</evidence>
<evidence type="ECO:0000313" key="5">
    <source>
        <dbReference type="Proteomes" id="UP000887568"/>
    </source>
</evidence>
<proteinExistence type="predicted"/>
<evidence type="ECO:0000259" key="3">
    <source>
        <dbReference type="PROSITE" id="PS50017"/>
    </source>
</evidence>
<feature type="domain" description="Death" evidence="3">
    <location>
        <begin position="422"/>
        <end position="507"/>
    </location>
</feature>
<feature type="domain" description="Death" evidence="3">
    <location>
        <begin position="260"/>
        <end position="343"/>
    </location>
</feature>
<feature type="domain" description="Death" evidence="3">
    <location>
        <begin position="345"/>
        <end position="420"/>
    </location>
</feature>
<dbReference type="Proteomes" id="UP000887568">
    <property type="component" value="Unplaced"/>
</dbReference>
<name>A0A914BCE0_PATMI</name>
<dbReference type="PROSITE" id="PS50017">
    <property type="entry name" value="DEATH_DOMAIN"/>
    <property type="match status" value="3"/>
</dbReference>
<dbReference type="Gene3D" id="1.10.533.10">
    <property type="entry name" value="Death Domain, Fas"/>
    <property type="match status" value="3"/>
</dbReference>
<evidence type="ECO:0000313" key="4">
    <source>
        <dbReference type="EnsemblMetazoa" id="XP_038073102.1"/>
    </source>
</evidence>
<dbReference type="SMART" id="SM00005">
    <property type="entry name" value="DEATH"/>
    <property type="match status" value="3"/>
</dbReference>
<dbReference type="GO" id="GO:0007165">
    <property type="term" value="P:signal transduction"/>
    <property type="evidence" value="ECO:0007669"/>
    <property type="project" value="InterPro"/>
</dbReference>
<dbReference type="InterPro" id="IPR011029">
    <property type="entry name" value="DEATH-like_dom_sf"/>
</dbReference>
<dbReference type="Pfam" id="PF00531">
    <property type="entry name" value="Death"/>
    <property type="match status" value="3"/>
</dbReference>
<accession>A0A914BCE0</accession>
<dbReference type="AlphaFoldDB" id="A0A914BCE0"/>
<dbReference type="InterPro" id="IPR000488">
    <property type="entry name" value="Death_dom"/>
</dbReference>
<dbReference type="EnsemblMetazoa" id="XM_038217174.1">
    <property type="protein sequence ID" value="XP_038073102.1"/>
    <property type="gene ID" value="LOC119741428"/>
</dbReference>
<dbReference type="GeneID" id="119741428"/>